<evidence type="ECO:0000256" key="1">
    <source>
        <dbReference type="ARBA" id="ARBA00001971"/>
    </source>
</evidence>
<comment type="caution">
    <text evidence="11">The sequence shown here is derived from an EMBL/GenBank/DDBJ whole genome shotgun (WGS) entry which is preliminary data.</text>
</comment>
<dbReference type="InterPro" id="IPR001128">
    <property type="entry name" value="Cyt_P450"/>
</dbReference>
<dbReference type="Pfam" id="PF00067">
    <property type="entry name" value="p450"/>
    <property type="match status" value="1"/>
</dbReference>
<evidence type="ECO:0000256" key="4">
    <source>
        <dbReference type="ARBA" id="ARBA00022723"/>
    </source>
</evidence>
<evidence type="ECO:0000256" key="3">
    <source>
        <dbReference type="ARBA" id="ARBA00022617"/>
    </source>
</evidence>
<keyword evidence="3 8" id="KW-0349">Heme</keyword>
<proteinExistence type="inferred from homology"/>
<accession>A0AA38X2R9</accession>
<dbReference type="PANTHER" id="PTHR24305">
    <property type="entry name" value="CYTOCHROME P450"/>
    <property type="match status" value="1"/>
</dbReference>
<protein>
    <recommendedName>
        <fullName evidence="13">Isotrichodermin C-15 hydroxylase</fullName>
    </recommendedName>
</protein>
<dbReference type="GO" id="GO:0016705">
    <property type="term" value="F:oxidoreductase activity, acting on paired donors, with incorporation or reduction of molecular oxygen"/>
    <property type="evidence" value="ECO:0007669"/>
    <property type="project" value="InterPro"/>
</dbReference>
<sequence length="465" mass="52899">MAVDIAGFRHYASLALWYSLYTVSAIIVYSGIRLLYNISPFHPLYKYPGPLFWRATRLAASWHQARGDLYKCIDAIHTQYGPTVRVAPDELSFTNPEAWPQIYNTRPQLQKTEFHFGRADARKLPESMIMATDSEHTRLRRLANPAFLNAGILEVESTMQYYVDLLCSQLKEACQEGPQNMVQWFLWTLNDVIGQLALDQEFECLKLRRMHPWPKFLLHGLKNIAIFNQFRRFGITEKMLLPLLTQKQLEERENFFNEAVSAVNQRLAREKAETTGAEQGQSKKRPDIVGLMLREMKDGNRLTEPEVTANSILIVGGGAETTSSCLSGTFCHLLKTPRVLKKLQDEIRGTFTSAEEITIRATSNLPYLKATVDESLRIFPIASYITPRTTPKEGHVIAGELIPGGTYVSMGQWHMGRSERFFDNPKEFRPERWLDELGAKGPAGLQSDEILKPFSLGPRNCIGKQ</sequence>
<dbReference type="PRINTS" id="PR00463">
    <property type="entry name" value="EP450I"/>
</dbReference>
<evidence type="ECO:0000256" key="5">
    <source>
        <dbReference type="ARBA" id="ARBA00023002"/>
    </source>
</evidence>
<evidence type="ECO:0000256" key="10">
    <source>
        <dbReference type="SAM" id="Phobius"/>
    </source>
</evidence>
<keyword evidence="10" id="KW-0812">Transmembrane</keyword>
<reference evidence="11" key="1">
    <citation type="submission" date="2022-10" db="EMBL/GenBank/DDBJ databases">
        <title>Culturing micro-colonial fungi from biological soil crusts in the Mojave desert and describing Neophaeococcomyces mojavensis, and introducing the new genera and species Taxawa tesnikishii.</title>
        <authorList>
            <person name="Kurbessoian T."/>
            <person name="Stajich J.E."/>
        </authorList>
    </citation>
    <scope>NUCLEOTIDE SEQUENCE</scope>
    <source>
        <strain evidence="11">TK_41</strain>
    </source>
</reference>
<name>A0AA38X2R9_9EURO</name>
<dbReference type="GO" id="GO:0020037">
    <property type="term" value="F:heme binding"/>
    <property type="evidence" value="ECO:0007669"/>
    <property type="project" value="InterPro"/>
</dbReference>
<evidence type="ECO:0000313" key="11">
    <source>
        <dbReference type="EMBL" id="KAJ9605715.1"/>
    </source>
</evidence>
<dbReference type="GO" id="GO:0004497">
    <property type="term" value="F:monooxygenase activity"/>
    <property type="evidence" value="ECO:0007669"/>
    <property type="project" value="UniProtKB-KW"/>
</dbReference>
<keyword evidence="10" id="KW-1133">Transmembrane helix</keyword>
<keyword evidence="7 9" id="KW-0503">Monooxygenase</keyword>
<dbReference type="SUPFAM" id="SSF48264">
    <property type="entry name" value="Cytochrome P450"/>
    <property type="match status" value="1"/>
</dbReference>
<dbReference type="InterPro" id="IPR017972">
    <property type="entry name" value="Cyt_P450_CS"/>
</dbReference>
<feature type="binding site" description="axial binding residue" evidence="8">
    <location>
        <position position="461"/>
    </location>
    <ligand>
        <name>heme</name>
        <dbReference type="ChEBI" id="CHEBI:30413"/>
    </ligand>
    <ligandPart>
        <name>Fe</name>
        <dbReference type="ChEBI" id="CHEBI:18248"/>
    </ligandPart>
</feature>
<evidence type="ECO:0008006" key="13">
    <source>
        <dbReference type="Google" id="ProtNLM"/>
    </source>
</evidence>
<comment type="similarity">
    <text evidence="2 9">Belongs to the cytochrome P450 family.</text>
</comment>
<dbReference type="Proteomes" id="UP001172673">
    <property type="component" value="Unassembled WGS sequence"/>
</dbReference>
<evidence type="ECO:0000313" key="12">
    <source>
        <dbReference type="Proteomes" id="UP001172673"/>
    </source>
</evidence>
<keyword evidence="12" id="KW-1185">Reference proteome</keyword>
<feature type="transmembrane region" description="Helical" evidence="10">
    <location>
        <begin position="15"/>
        <end position="36"/>
    </location>
</feature>
<dbReference type="PRINTS" id="PR00385">
    <property type="entry name" value="P450"/>
</dbReference>
<dbReference type="PROSITE" id="PS00086">
    <property type="entry name" value="CYTOCHROME_P450"/>
    <property type="match status" value="1"/>
</dbReference>
<dbReference type="GO" id="GO:0005506">
    <property type="term" value="F:iron ion binding"/>
    <property type="evidence" value="ECO:0007669"/>
    <property type="project" value="InterPro"/>
</dbReference>
<dbReference type="InterPro" id="IPR036396">
    <property type="entry name" value="Cyt_P450_sf"/>
</dbReference>
<comment type="cofactor">
    <cofactor evidence="1 8">
        <name>heme</name>
        <dbReference type="ChEBI" id="CHEBI:30413"/>
    </cofactor>
</comment>
<keyword evidence="5 9" id="KW-0560">Oxidoreductase</keyword>
<keyword evidence="10" id="KW-0472">Membrane</keyword>
<dbReference type="CDD" id="cd11058">
    <property type="entry name" value="CYP60B-like"/>
    <property type="match status" value="1"/>
</dbReference>
<dbReference type="EMBL" id="JAPDRK010000015">
    <property type="protein sequence ID" value="KAJ9605715.1"/>
    <property type="molecule type" value="Genomic_DNA"/>
</dbReference>
<dbReference type="InterPro" id="IPR002401">
    <property type="entry name" value="Cyt_P450_E_grp-I"/>
</dbReference>
<organism evidence="11 12">
    <name type="scientific">Cladophialophora chaetospira</name>
    <dbReference type="NCBI Taxonomy" id="386627"/>
    <lineage>
        <taxon>Eukaryota</taxon>
        <taxon>Fungi</taxon>
        <taxon>Dikarya</taxon>
        <taxon>Ascomycota</taxon>
        <taxon>Pezizomycotina</taxon>
        <taxon>Eurotiomycetes</taxon>
        <taxon>Chaetothyriomycetidae</taxon>
        <taxon>Chaetothyriales</taxon>
        <taxon>Herpotrichiellaceae</taxon>
        <taxon>Cladophialophora</taxon>
    </lineage>
</organism>
<dbReference type="Gene3D" id="1.10.630.10">
    <property type="entry name" value="Cytochrome P450"/>
    <property type="match status" value="1"/>
</dbReference>
<dbReference type="AlphaFoldDB" id="A0AA38X2R9"/>
<dbReference type="PANTHER" id="PTHR24305:SF230">
    <property type="entry name" value="P450, PUTATIVE (EUROFUNG)-RELATED"/>
    <property type="match status" value="1"/>
</dbReference>
<dbReference type="InterPro" id="IPR050121">
    <property type="entry name" value="Cytochrome_P450_monoxygenase"/>
</dbReference>
<evidence type="ECO:0000256" key="7">
    <source>
        <dbReference type="ARBA" id="ARBA00023033"/>
    </source>
</evidence>
<evidence type="ECO:0000256" key="2">
    <source>
        <dbReference type="ARBA" id="ARBA00010617"/>
    </source>
</evidence>
<evidence type="ECO:0000256" key="8">
    <source>
        <dbReference type="PIRSR" id="PIRSR602401-1"/>
    </source>
</evidence>
<evidence type="ECO:0000256" key="9">
    <source>
        <dbReference type="RuleBase" id="RU000461"/>
    </source>
</evidence>
<evidence type="ECO:0000256" key="6">
    <source>
        <dbReference type="ARBA" id="ARBA00023004"/>
    </source>
</evidence>
<keyword evidence="4 8" id="KW-0479">Metal-binding</keyword>
<keyword evidence="6 8" id="KW-0408">Iron</keyword>
<gene>
    <name evidence="11" type="ORF">H2200_009564</name>
</gene>